<feature type="compositionally biased region" description="Basic and acidic residues" evidence="1">
    <location>
        <begin position="231"/>
        <end position="255"/>
    </location>
</feature>
<name>U1WHB7_ANEAE</name>
<evidence type="ECO:0000259" key="3">
    <source>
        <dbReference type="Pfam" id="PF13490"/>
    </source>
</evidence>
<proteinExistence type="predicted"/>
<dbReference type="AlphaFoldDB" id="U1WHB7"/>
<dbReference type="PATRIC" id="fig|649747.3.peg.3616"/>
<feature type="region of interest" description="Disordered" evidence="1">
    <location>
        <begin position="154"/>
        <end position="314"/>
    </location>
</feature>
<accession>U1WHB7</accession>
<sequence length="432" mass="47426">MNIRKVVCRVSCEEAYEWIQRDLDDELTDVEKEKLMLHLAACRDCSSLYDRLNSLSTHLAQLPMVEPPYSIVESILPELDRIDSERSIPPIAKEQAAAVELPQRLSRRAIWYRYIGGATAAGLLISAVAFMLNYTNTDIKETALSTSEIARVEDAPGTKAQTMAGAGDDKQAELHQKQQTELEGQPAEAQTPVGGKAGEEQPSDNGSPGPNTSGSVDVPTEQRTQGASKAQEVHPEQRQASEQKPKPENPKRESANEPSVQPNAESGTVKPKPDEPIMNSSDPKAAVAQVPESSADNKASADENEPPVDNKKSISNGLIAFVQEDGKQPKKPAKQGIAASGQSDANKTTKQEYFVSKTDSALLVRNADGGIEFVTHTWNEMYNVSYRWIGEKKIVYKLEYIGRKGEDGVTASQPQEWLIDLEKNVERPLYNK</sequence>
<dbReference type="EMBL" id="AWSJ01000237">
    <property type="protein sequence ID" value="ERI07969.1"/>
    <property type="molecule type" value="Genomic_DNA"/>
</dbReference>
<feature type="compositionally biased region" description="Polar residues" evidence="1">
    <location>
        <begin position="203"/>
        <end position="228"/>
    </location>
</feature>
<evidence type="ECO:0000256" key="1">
    <source>
        <dbReference type="SAM" id="MobiDB-lite"/>
    </source>
</evidence>
<keyword evidence="2" id="KW-0812">Transmembrane</keyword>
<feature type="compositionally biased region" description="Basic and acidic residues" evidence="1">
    <location>
        <begin position="167"/>
        <end position="180"/>
    </location>
</feature>
<dbReference type="STRING" id="649747.HMPREF0083_03977"/>
<keyword evidence="2" id="KW-1133">Transmembrane helix</keyword>
<gene>
    <name evidence="4" type="ORF">HMPREF0083_03977</name>
</gene>
<keyword evidence="5" id="KW-1185">Reference proteome</keyword>
<feature type="domain" description="Putative zinc-finger" evidence="3">
    <location>
        <begin position="12"/>
        <end position="45"/>
    </location>
</feature>
<reference evidence="4 5" key="1">
    <citation type="submission" date="2013-08" db="EMBL/GenBank/DDBJ databases">
        <authorList>
            <person name="Weinstock G."/>
            <person name="Sodergren E."/>
            <person name="Wylie T."/>
            <person name="Fulton L."/>
            <person name="Fulton R."/>
            <person name="Fronick C."/>
            <person name="O'Laughlin M."/>
            <person name="Godfrey J."/>
            <person name="Miner T."/>
            <person name="Herter B."/>
            <person name="Appelbaum E."/>
            <person name="Cordes M."/>
            <person name="Lek S."/>
            <person name="Wollam A."/>
            <person name="Pepin K.H."/>
            <person name="Palsikar V.B."/>
            <person name="Mitreva M."/>
            <person name="Wilson R.K."/>
        </authorList>
    </citation>
    <scope>NUCLEOTIDE SEQUENCE [LARGE SCALE GENOMIC DNA]</scope>
    <source>
        <strain evidence="4 5">ATCC 12856</strain>
    </source>
</reference>
<organism evidence="4 5">
    <name type="scientific">Aneurinibacillus aneurinilyticus ATCC 12856</name>
    <dbReference type="NCBI Taxonomy" id="649747"/>
    <lineage>
        <taxon>Bacteria</taxon>
        <taxon>Bacillati</taxon>
        <taxon>Bacillota</taxon>
        <taxon>Bacilli</taxon>
        <taxon>Bacillales</taxon>
        <taxon>Paenibacillaceae</taxon>
        <taxon>Aneurinibacillus group</taxon>
        <taxon>Aneurinibacillus</taxon>
    </lineage>
</organism>
<evidence type="ECO:0000256" key="2">
    <source>
        <dbReference type="SAM" id="Phobius"/>
    </source>
</evidence>
<feature type="compositionally biased region" description="Polar residues" evidence="1">
    <location>
        <begin position="256"/>
        <end position="266"/>
    </location>
</feature>
<dbReference type="InterPro" id="IPR027383">
    <property type="entry name" value="Znf_put"/>
</dbReference>
<evidence type="ECO:0000313" key="4">
    <source>
        <dbReference type="EMBL" id="ERI07969.1"/>
    </source>
</evidence>
<feature type="region of interest" description="Disordered" evidence="1">
    <location>
        <begin position="326"/>
        <end position="348"/>
    </location>
</feature>
<evidence type="ECO:0000313" key="5">
    <source>
        <dbReference type="Proteomes" id="UP000016511"/>
    </source>
</evidence>
<comment type="caution">
    <text evidence="4">The sequence shown here is derived from an EMBL/GenBank/DDBJ whole genome shotgun (WGS) entry which is preliminary data.</text>
</comment>
<feature type="transmembrane region" description="Helical" evidence="2">
    <location>
        <begin position="111"/>
        <end position="132"/>
    </location>
</feature>
<dbReference type="Proteomes" id="UP000016511">
    <property type="component" value="Unassembled WGS sequence"/>
</dbReference>
<keyword evidence="2" id="KW-0472">Membrane</keyword>
<dbReference type="HOGENOM" id="CLU_634085_0_0_9"/>
<dbReference type="eggNOG" id="COG5660">
    <property type="taxonomic scope" value="Bacteria"/>
</dbReference>
<dbReference type="Pfam" id="PF13490">
    <property type="entry name" value="zf-HC2"/>
    <property type="match status" value="1"/>
</dbReference>
<protein>
    <recommendedName>
        <fullName evidence="3">Putative zinc-finger domain-containing protein</fullName>
    </recommendedName>
</protein>